<dbReference type="EMBL" id="GL887888">
    <property type="protein sequence ID" value="EGI69701.1"/>
    <property type="molecule type" value="Genomic_DNA"/>
</dbReference>
<evidence type="ECO:0000313" key="2">
    <source>
        <dbReference type="EMBL" id="EGI69701.1"/>
    </source>
</evidence>
<keyword evidence="3" id="KW-1185">Reference proteome</keyword>
<dbReference type="Proteomes" id="UP000007755">
    <property type="component" value="Unassembled WGS sequence"/>
</dbReference>
<protein>
    <submittedName>
        <fullName evidence="2">Uncharacterized protein</fullName>
    </submittedName>
</protein>
<proteinExistence type="predicted"/>
<dbReference type="InParanoid" id="F4W831"/>
<keyword evidence="1" id="KW-0732">Signal</keyword>
<accession>F4W831</accession>
<sequence length="195" mass="22095">MALLPIWITSGSCFALIHPGTNDVPPTTSRSLMRIIELLVRKATGVHFTFLQILQKRVAGNTLSLGSTKNNIKYNYNRENSRRYKYHDMNAMLSALIVYILVLFHPNETPTDFNVAQVSGLNGRKLPPFELLAVSKIEFATDHRSFATHLIYRAIIPYTATTSFCEATVKLAIVHFAQLDRNGVVKEENKVFRRN</sequence>
<dbReference type="AlphaFoldDB" id="F4W831"/>
<evidence type="ECO:0000313" key="3">
    <source>
        <dbReference type="Proteomes" id="UP000007755"/>
    </source>
</evidence>
<name>F4W831_ACREC</name>
<gene>
    <name evidence="2" type="ORF">G5I_01608</name>
</gene>
<feature type="chain" id="PRO_5012655259" evidence="1">
    <location>
        <begin position="16"/>
        <end position="195"/>
    </location>
</feature>
<reference evidence="2" key="1">
    <citation type="submission" date="2011-02" db="EMBL/GenBank/DDBJ databases">
        <title>The genome of the leaf-cutting ant Acromyrmex echinatior suggests key adaptations to social evolution and fungus farming.</title>
        <authorList>
            <person name="Nygaard S."/>
            <person name="Zhang G."/>
        </authorList>
    </citation>
    <scope>NUCLEOTIDE SEQUENCE</scope>
</reference>
<organism evidence="3">
    <name type="scientific">Acromyrmex echinatior</name>
    <name type="common">Panamanian leafcutter ant</name>
    <name type="synonym">Acromyrmex octospinosus echinatior</name>
    <dbReference type="NCBI Taxonomy" id="103372"/>
    <lineage>
        <taxon>Eukaryota</taxon>
        <taxon>Metazoa</taxon>
        <taxon>Ecdysozoa</taxon>
        <taxon>Arthropoda</taxon>
        <taxon>Hexapoda</taxon>
        <taxon>Insecta</taxon>
        <taxon>Pterygota</taxon>
        <taxon>Neoptera</taxon>
        <taxon>Endopterygota</taxon>
        <taxon>Hymenoptera</taxon>
        <taxon>Apocrita</taxon>
        <taxon>Aculeata</taxon>
        <taxon>Formicoidea</taxon>
        <taxon>Formicidae</taxon>
        <taxon>Myrmicinae</taxon>
        <taxon>Acromyrmex</taxon>
    </lineage>
</organism>
<evidence type="ECO:0000256" key="1">
    <source>
        <dbReference type="SAM" id="SignalP"/>
    </source>
</evidence>
<feature type="signal peptide" evidence="1">
    <location>
        <begin position="1"/>
        <end position="15"/>
    </location>
</feature>